<comment type="caution">
    <text evidence="1">The sequence shown here is derived from an EMBL/GenBank/DDBJ whole genome shotgun (WGS) entry which is preliminary data.</text>
</comment>
<organism evidence="1 2">
    <name type="scientific">Linnemannia hyalina</name>
    <dbReference type="NCBI Taxonomy" id="64524"/>
    <lineage>
        <taxon>Eukaryota</taxon>
        <taxon>Fungi</taxon>
        <taxon>Fungi incertae sedis</taxon>
        <taxon>Mucoromycota</taxon>
        <taxon>Mortierellomycotina</taxon>
        <taxon>Mortierellomycetes</taxon>
        <taxon>Mortierellales</taxon>
        <taxon>Mortierellaceae</taxon>
        <taxon>Linnemannia</taxon>
    </lineage>
</organism>
<protein>
    <submittedName>
        <fullName evidence="1">Uncharacterized protein</fullName>
    </submittedName>
</protein>
<dbReference type="AlphaFoldDB" id="A0A9P7XK04"/>
<dbReference type="Proteomes" id="UP000707451">
    <property type="component" value="Unassembled WGS sequence"/>
</dbReference>
<dbReference type="EMBL" id="JAHRHY010000021">
    <property type="protein sequence ID" value="KAG9062017.1"/>
    <property type="molecule type" value="Genomic_DNA"/>
</dbReference>
<evidence type="ECO:0000313" key="1">
    <source>
        <dbReference type="EMBL" id="KAG9062017.1"/>
    </source>
</evidence>
<dbReference type="OrthoDB" id="2404831at2759"/>
<keyword evidence="2" id="KW-1185">Reference proteome</keyword>
<sequence length="162" mass="18989">MCLLYRRNRLETHPEPYPHQMETYMDTLFGAQIVPRITLLEANLHYFMNEPHLQDLPNEEVSFVGLDSQRYRLRMFKEKDVLDRARLEYSGDVGIANARKVFVQPGEEAHQAPVGPIRERRNLIRQAFWKVGIFAASELLFVHRFVEHSEGNLHDIVNLYGP</sequence>
<accession>A0A9P7XK04</accession>
<gene>
    <name evidence="1" type="ORF">KI688_006737</name>
</gene>
<evidence type="ECO:0000313" key="2">
    <source>
        <dbReference type="Proteomes" id="UP000707451"/>
    </source>
</evidence>
<proteinExistence type="predicted"/>
<reference evidence="1" key="1">
    <citation type="submission" date="2021-06" db="EMBL/GenBank/DDBJ databases">
        <title>Genome Sequence of Mortierella hyaline Strain SCG-10, a Cold-Adapted, Nitrate-Reducing Fungus Isolated from Soil in Minnesota, USA.</title>
        <authorList>
            <person name="Aldossari N."/>
        </authorList>
    </citation>
    <scope>NUCLEOTIDE SEQUENCE</scope>
    <source>
        <strain evidence="1">SCG-10</strain>
    </source>
</reference>
<name>A0A9P7XK04_9FUNG</name>